<reference evidence="1" key="2">
    <citation type="journal article" date="2014" name="ISME J.">
        <title>Microbial stratification in low pH oxic and suboxic macroscopic growths along an acid mine drainage.</title>
        <authorList>
            <person name="Mendez-Garcia C."/>
            <person name="Mesa V."/>
            <person name="Sprenger R.R."/>
            <person name="Richter M."/>
            <person name="Diez M.S."/>
            <person name="Solano J."/>
            <person name="Bargiela R."/>
            <person name="Golyshina O.V."/>
            <person name="Manteca A."/>
            <person name="Ramos J.L."/>
            <person name="Gallego J.R."/>
            <person name="Llorente I."/>
            <person name="Martins Dos Santos V.A."/>
            <person name="Jensen O.N."/>
            <person name="Pelaez A.I."/>
            <person name="Sanchez J."/>
            <person name="Ferrer M."/>
        </authorList>
    </citation>
    <scope>NUCLEOTIDE SEQUENCE</scope>
</reference>
<dbReference type="AlphaFoldDB" id="T1AC81"/>
<name>T1AC81_9ZZZZ</name>
<proteinExistence type="predicted"/>
<feature type="non-terminal residue" evidence="1">
    <location>
        <position position="1"/>
    </location>
</feature>
<evidence type="ECO:0000313" key="1">
    <source>
        <dbReference type="EMBL" id="EQD38524.1"/>
    </source>
</evidence>
<comment type="caution">
    <text evidence="1">The sequence shown here is derived from an EMBL/GenBank/DDBJ whole genome shotgun (WGS) entry which is preliminary data.</text>
</comment>
<accession>T1AC81</accession>
<organism evidence="1">
    <name type="scientific">mine drainage metagenome</name>
    <dbReference type="NCBI Taxonomy" id="410659"/>
    <lineage>
        <taxon>unclassified sequences</taxon>
        <taxon>metagenomes</taxon>
        <taxon>ecological metagenomes</taxon>
    </lineage>
</organism>
<sequence>PAEGLVVSGELALTLDHVDRHGRLVVFRGGKHLIRLRRNGSVLLDDLGHDPTQGFDPERQGRDIEQEDIFDLALQDPSLDGGANGYCLIRIDVFAGFPSEKLTHHRLDHGHPGLPADQKHIIDVSHRKMGVLESGLAGSDGLLDEILDERFQFGPSHTDAEV</sequence>
<dbReference type="InterPro" id="IPR019651">
    <property type="entry name" value="Glutamate_DH_NAD-spec"/>
</dbReference>
<feature type="non-terminal residue" evidence="1">
    <location>
        <position position="162"/>
    </location>
</feature>
<dbReference type="Pfam" id="PF10712">
    <property type="entry name" value="NAD-GH"/>
    <property type="match status" value="1"/>
</dbReference>
<protein>
    <submittedName>
        <fullName evidence="1">NAD-specific glutamate dehydrogenase</fullName>
    </submittedName>
</protein>
<gene>
    <name evidence="1" type="ORF">B1A_17208</name>
</gene>
<reference evidence="1" key="1">
    <citation type="submission" date="2013-08" db="EMBL/GenBank/DDBJ databases">
        <authorList>
            <person name="Mendez C."/>
            <person name="Richter M."/>
            <person name="Ferrer M."/>
            <person name="Sanchez J."/>
        </authorList>
    </citation>
    <scope>NUCLEOTIDE SEQUENCE</scope>
</reference>
<dbReference type="EMBL" id="AUZX01012648">
    <property type="protein sequence ID" value="EQD38524.1"/>
    <property type="molecule type" value="Genomic_DNA"/>
</dbReference>